<dbReference type="EMBL" id="BPVZ01000043">
    <property type="protein sequence ID" value="GKV15580.1"/>
    <property type="molecule type" value="Genomic_DNA"/>
</dbReference>
<dbReference type="Proteomes" id="UP001054252">
    <property type="component" value="Unassembled WGS sequence"/>
</dbReference>
<dbReference type="AlphaFoldDB" id="A0AAV5JZ80"/>
<name>A0AAV5JZ80_9ROSI</name>
<keyword evidence="2" id="KW-1185">Reference proteome</keyword>
<evidence type="ECO:0000313" key="2">
    <source>
        <dbReference type="Proteomes" id="UP001054252"/>
    </source>
</evidence>
<protein>
    <submittedName>
        <fullName evidence="1">Uncharacterized protein</fullName>
    </submittedName>
</protein>
<sequence length="111" mass="12245">MDSKGLKEGKLDKGQLLFSFLFFFFLSSPAISHFCSSRPPCIRPKPPATATHFRLKNRIFRSALLLLLTAGCSCFVGANCSDFSVRFAAGKFGFPIVLSVITEIEFSVLCE</sequence>
<proteinExistence type="predicted"/>
<gene>
    <name evidence="1" type="ORF">SLEP1_g26360</name>
</gene>
<organism evidence="1 2">
    <name type="scientific">Rubroshorea leprosula</name>
    <dbReference type="NCBI Taxonomy" id="152421"/>
    <lineage>
        <taxon>Eukaryota</taxon>
        <taxon>Viridiplantae</taxon>
        <taxon>Streptophyta</taxon>
        <taxon>Embryophyta</taxon>
        <taxon>Tracheophyta</taxon>
        <taxon>Spermatophyta</taxon>
        <taxon>Magnoliopsida</taxon>
        <taxon>eudicotyledons</taxon>
        <taxon>Gunneridae</taxon>
        <taxon>Pentapetalae</taxon>
        <taxon>rosids</taxon>
        <taxon>malvids</taxon>
        <taxon>Malvales</taxon>
        <taxon>Dipterocarpaceae</taxon>
        <taxon>Rubroshorea</taxon>
    </lineage>
</organism>
<reference evidence="1 2" key="1">
    <citation type="journal article" date="2021" name="Commun. Biol.">
        <title>The genome of Shorea leprosula (Dipterocarpaceae) highlights the ecological relevance of drought in aseasonal tropical rainforests.</title>
        <authorList>
            <person name="Ng K.K.S."/>
            <person name="Kobayashi M.J."/>
            <person name="Fawcett J.A."/>
            <person name="Hatakeyama M."/>
            <person name="Paape T."/>
            <person name="Ng C.H."/>
            <person name="Ang C.C."/>
            <person name="Tnah L.H."/>
            <person name="Lee C.T."/>
            <person name="Nishiyama T."/>
            <person name="Sese J."/>
            <person name="O'Brien M.J."/>
            <person name="Copetti D."/>
            <person name="Mohd Noor M.I."/>
            <person name="Ong R.C."/>
            <person name="Putra M."/>
            <person name="Sireger I.Z."/>
            <person name="Indrioko S."/>
            <person name="Kosugi Y."/>
            <person name="Izuno A."/>
            <person name="Isagi Y."/>
            <person name="Lee S.L."/>
            <person name="Shimizu K.K."/>
        </authorList>
    </citation>
    <scope>NUCLEOTIDE SEQUENCE [LARGE SCALE GENOMIC DNA]</scope>
    <source>
        <strain evidence="1">214</strain>
    </source>
</reference>
<accession>A0AAV5JZ80</accession>
<comment type="caution">
    <text evidence="1">The sequence shown here is derived from an EMBL/GenBank/DDBJ whole genome shotgun (WGS) entry which is preliminary data.</text>
</comment>
<evidence type="ECO:0000313" key="1">
    <source>
        <dbReference type="EMBL" id="GKV15580.1"/>
    </source>
</evidence>